<feature type="domain" description="SH3b" evidence="9">
    <location>
        <begin position="23"/>
        <end position="86"/>
    </location>
</feature>
<feature type="transmembrane region" description="Helical" evidence="7">
    <location>
        <begin position="170"/>
        <end position="192"/>
    </location>
</feature>
<evidence type="ECO:0000256" key="1">
    <source>
        <dbReference type="ARBA" id="ARBA00004167"/>
    </source>
</evidence>
<evidence type="ECO:0000256" key="5">
    <source>
        <dbReference type="ARBA" id="ARBA00023136"/>
    </source>
</evidence>
<evidence type="ECO:0000256" key="4">
    <source>
        <dbReference type="ARBA" id="ARBA00022989"/>
    </source>
</evidence>
<evidence type="ECO:0000259" key="9">
    <source>
        <dbReference type="PROSITE" id="PS51781"/>
    </source>
</evidence>
<dbReference type="NCBIfam" id="TIGR04211">
    <property type="entry name" value="SH3_and_anchor"/>
    <property type="match status" value="1"/>
</dbReference>
<keyword evidence="5 7" id="KW-0472">Membrane</keyword>
<comment type="caution">
    <text evidence="10">The sequence shown here is derived from an EMBL/GenBank/DDBJ whole genome shotgun (WGS) entry which is preliminary data.</text>
</comment>
<organism evidence="10 11">
    <name type="scientific">Haemophilus sputorum</name>
    <dbReference type="NCBI Taxonomy" id="1078480"/>
    <lineage>
        <taxon>Bacteria</taxon>
        <taxon>Pseudomonadati</taxon>
        <taxon>Pseudomonadota</taxon>
        <taxon>Gammaproteobacteria</taxon>
        <taxon>Pasteurellales</taxon>
        <taxon>Pasteurellaceae</taxon>
        <taxon>Haemophilus</taxon>
    </lineage>
</organism>
<keyword evidence="4 7" id="KW-1133">Transmembrane helix</keyword>
<dbReference type="EMBL" id="QEQG01000002">
    <property type="protein sequence ID" value="RDF12429.1"/>
    <property type="molecule type" value="Genomic_DNA"/>
</dbReference>
<dbReference type="InterPro" id="IPR016476">
    <property type="entry name" value="SH3_dom_pro"/>
</dbReference>
<feature type="signal peptide" evidence="8">
    <location>
        <begin position="1"/>
        <end position="23"/>
    </location>
</feature>
<protein>
    <submittedName>
        <fullName evidence="10">SH3 domain-containing protein</fullName>
    </submittedName>
</protein>
<feature type="chain" id="PRO_5045344939" evidence="8">
    <location>
        <begin position="24"/>
        <end position="203"/>
    </location>
</feature>
<accession>A0ABX9HS34</accession>
<evidence type="ECO:0000256" key="2">
    <source>
        <dbReference type="ARBA" id="ARBA00022692"/>
    </source>
</evidence>
<evidence type="ECO:0000256" key="3">
    <source>
        <dbReference type="ARBA" id="ARBA00022729"/>
    </source>
</evidence>
<keyword evidence="6" id="KW-0175">Coiled coil</keyword>
<dbReference type="SMART" id="SM00287">
    <property type="entry name" value="SH3b"/>
    <property type="match status" value="1"/>
</dbReference>
<dbReference type="InterPro" id="IPR003646">
    <property type="entry name" value="SH3-like_bac-type"/>
</dbReference>
<evidence type="ECO:0000313" key="10">
    <source>
        <dbReference type="EMBL" id="RDF12429.1"/>
    </source>
</evidence>
<evidence type="ECO:0000313" key="11">
    <source>
        <dbReference type="Proteomes" id="UP000253950"/>
    </source>
</evidence>
<dbReference type="Gene3D" id="2.30.30.40">
    <property type="entry name" value="SH3 Domains"/>
    <property type="match status" value="1"/>
</dbReference>
<keyword evidence="3 8" id="KW-0732">Signal</keyword>
<feature type="coiled-coil region" evidence="6">
    <location>
        <begin position="92"/>
        <end position="158"/>
    </location>
</feature>
<dbReference type="Proteomes" id="UP000253950">
    <property type="component" value="Unassembled WGS sequence"/>
</dbReference>
<dbReference type="Pfam" id="PF08239">
    <property type="entry name" value="SH3_3"/>
    <property type="match status" value="1"/>
</dbReference>
<comment type="subcellular location">
    <subcellularLocation>
        <location evidence="1">Membrane</location>
        <topology evidence="1">Single-pass membrane protein</topology>
    </subcellularLocation>
</comment>
<evidence type="ECO:0000256" key="6">
    <source>
        <dbReference type="SAM" id="Coils"/>
    </source>
</evidence>
<sequence>MKKKLRTALLSAVLLGANAQAFAADYIAENLSTYMRKGAGNQFKIAGSIQAGEPVTVLDKKDNFVLIRDSRNREGWVLASEISQTASPRELIPQLQQEVQTLTAKLKNMDSDWQRRTAEMQRRSQDAEKQSSNLFEENAQLKRELEIVKNKNRNLEIMQDAEKRTIAIQYFIYGGSVLVVGLLLGLIIPIILPKRRSRNGGWS</sequence>
<dbReference type="RefSeq" id="WP_111389213.1">
    <property type="nucleotide sequence ID" value="NZ_QEQG01000002.1"/>
</dbReference>
<evidence type="ECO:0000256" key="7">
    <source>
        <dbReference type="SAM" id="Phobius"/>
    </source>
</evidence>
<dbReference type="SUPFAM" id="SSF58100">
    <property type="entry name" value="Bacterial hemolysins"/>
    <property type="match status" value="1"/>
</dbReference>
<reference evidence="10 11" key="1">
    <citation type="submission" date="2018-05" db="EMBL/GenBank/DDBJ databases">
        <title>Draft Genome Sequences for a Diverse set of 7 Haemophilus Species.</title>
        <authorList>
            <person name="Nichols M."/>
            <person name="Topaz N."/>
            <person name="Wang X."/>
            <person name="Wang X."/>
            <person name="Boxrud D."/>
        </authorList>
    </citation>
    <scope>NUCLEOTIDE SEQUENCE [LARGE SCALE GENOMIC DNA]</scope>
    <source>
        <strain evidence="10 11">C2015005473</strain>
    </source>
</reference>
<keyword evidence="11" id="KW-1185">Reference proteome</keyword>
<proteinExistence type="predicted"/>
<dbReference type="PROSITE" id="PS51781">
    <property type="entry name" value="SH3B"/>
    <property type="match status" value="1"/>
</dbReference>
<evidence type="ECO:0000256" key="8">
    <source>
        <dbReference type="SAM" id="SignalP"/>
    </source>
</evidence>
<gene>
    <name evidence="10" type="ORF">DPV84_02540</name>
</gene>
<name>A0ABX9HS34_9PAST</name>
<keyword evidence="2 7" id="KW-0812">Transmembrane</keyword>
<dbReference type="PIRSF" id="PIRSF006158">
    <property type="entry name" value="UCP006158_SH3"/>
    <property type="match status" value="1"/>
</dbReference>